<sequence length="554" mass="63772">MVSSDIPPASLLGLPSELRNQIYQDYFTVDGGYVYDGDTDKLVQPGGNPIEISLRSTCRSIALETQDFPFSLNTITFSTVYRKDWQKQAVYLNNVLMYYHQLQLALLIQLRYQITPDMYQNSNADLGNHISAVKDYIEEYVSLEARNPSIPYNFDKMSRRTRSDGIRATKGCRSHSHLQGRAISHVLRAFAERFPKDFAAAVDHAQPGWSASHSALDFFDLTFLPWAIPSLAEATALAEEWKLVEEVDLLPDWHTKGFIDTAYRGPIFRYRRKHLFSASSVAIRFLNLVTKRQRLCMRHLVINENRLSGSFPECHPIGLIPFCKENPRLYIDHRINIWRNFIMRTHHLEARQVAFQVEHVFPDEMLGEDGIMAPYQVCVLSVLHGFVEWMAHTMEILDEGMPKASYTLTLDGDPDLNHSTEMFTSLMKHTIAGLTANSDMVTRGILTAPDHPDYPFMTRQSMTEIPPVAKRSSVLQCNFTLDQPWDYKKIIRKENIGPGSHQPYAFFPPCTWFDVRTPSVHVLDISLEYFDKEKWMDCTDETMSKYGDQRYIDI</sequence>
<dbReference type="Proteomes" id="UP001152024">
    <property type="component" value="Unassembled WGS sequence"/>
</dbReference>
<gene>
    <name evidence="1" type="ORF">NW768_008637</name>
</gene>
<protein>
    <submittedName>
        <fullName evidence="1">Uncharacterized protein</fullName>
    </submittedName>
</protein>
<organism evidence="1 2">
    <name type="scientific">Fusarium equiseti</name>
    <name type="common">Fusarium scirpi</name>
    <dbReference type="NCBI Taxonomy" id="61235"/>
    <lineage>
        <taxon>Eukaryota</taxon>
        <taxon>Fungi</taxon>
        <taxon>Dikarya</taxon>
        <taxon>Ascomycota</taxon>
        <taxon>Pezizomycotina</taxon>
        <taxon>Sordariomycetes</taxon>
        <taxon>Hypocreomycetidae</taxon>
        <taxon>Hypocreales</taxon>
        <taxon>Nectriaceae</taxon>
        <taxon>Fusarium</taxon>
        <taxon>Fusarium incarnatum-equiseti species complex</taxon>
    </lineage>
</organism>
<name>A0ABQ8R4L0_FUSEQ</name>
<accession>A0ABQ8R4L0</accession>
<keyword evidence="2" id="KW-1185">Reference proteome</keyword>
<proteinExistence type="predicted"/>
<reference evidence="1" key="1">
    <citation type="submission" date="2022-09" db="EMBL/GenBank/DDBJ databases">
        <title>Fusarium specimens isolated from Avocado Roots.</title>
        <authorList>
            <person name="Stajich J."/>
            <person name="Roper C."/>
            <person name="Heimlech-Rivalta G."/>
        </authorList>
    </citation>
    <scope>NUCLEOTIDE SEQUENCE</scope>
    <source>
        <strain evidence="1">CF00095</strain>
    </source>
</reference>
<comment type="caution">
    <text evidence="1">The sequence shown here is derived from an EMBL/GenBank/DDBJ whole genome shotgun (WGS) entry which is preliminary data.</text>
</comment>
<dbReference type="EMBL" id="JAOQBH010000013">
    <property type="protein sequence ID" value="KAJ4127016.1"/>
    <property type="molecule type" value="Genomic_DNA"/>
</dbReference>
<evidence type="ECO:0000313" key="1">
    <source>
        <dbReference type="EMBL" id="KAJ4127016.1"/>
    </source>
</evidence>
<evidence type="ECO:0000313" key="2">
    <source>
        <dbReference type="Proteomes" id="UP001152024"/>
    </source>
</evidence>